<gene>
    <name evidence="3" type="primary">grpE</name>
    <name evidence="6" type="ORF">GCM10009810_26390</name>
</gene>
<keyword evidence="3" id="KW-0963">Cytoplasm</keyword>
<sequence length="223" mass="22971">MTEFPNTPASDPASSAEDAVNASAHSGGDAVASAGDAVNDGSAPAGPASAGPAGGDTAYDDAAVDPAVAVAPEAPDAVHPDTLLAAERLHDLQRLNAEYVNYKKRVDRDRPLIQERAIADVLEAMLPVMDDIQGARDHGDLTGGPFAAIADKLEGTLGRFGFERFGAVGEAFDPEFHEALMHLPGAELPAGATTTTIVQVLQPGYRAGNRVIRPARVAVSDPS</sequence>
<comment type="similarity">
    <text evidence="1 3 4">Belongs to the GrpE family.</text>
</comment>
<evidence type="ECO:0000256" key="3">
    <source>
        <dbReference type="HAMAP-Rule" id="MF_01151"/>
    </source>
</evidence>
<feature type="region of interest" description="Disordered" evidence="5">
    <location>
        <begin position="1"/>
        <end position="60"/>
    </location>
</feature>
<feature type="compositionally biased region" description="Low complexity" evidence="5">
    <location>
        <begin position="8"/>
        <end position="57"/>
    </location>
</feature>
<evidence type="ECO:0000256" key="2">
    <source>
        <dbReference type="ARBA" id="ARBA00023186"/>
    </source>
</evidence>
<evidence type="ECO:0000313" key="6">
    <source>
        <dbReference type="EMBL" id="GAA1766269.1"/>
    </source>
</evidence>
<protein>
    <recommendedName>
        <fullName evidence="3">Protein GrpE</fullName>
    </recommendedName>
    <alternativeName>
        <fullName evidence="3">HSP-70 cofactor</fullName>
    </alternativeName>
</protein>
<dbReference type="PANTHER" id="PTHR21237">
    <property type="entry name" value="GRPE PROTEIN"/>
    <property type="match status" value="1"/>
</dbReference>
<dbReference type="PANTHER" id="PTHR21237:SF23">
    <property type="entry name" value="GRPE PROTEIN HOMOLOG, MITOCHONDRIAL"/>
    <property type="match status" value="1"/>
</dbReference>
<organism evidence="6 7">
    <name type="scientific">Nostocoides vanveenii</name>
    <dbReference type="NCBI Taxonomy" id="330835"/>
    <lineage>
        <taxon>Bacteria</taxon>
        <taxon>Bacillati</taxon>
        <taxon>Actinomycetota</taxon>
        <taxon>Actinomycetes</taxon>
        <taxon>Micrococcales</taxon>
        <taxon>Intrasporangiaceae</taxon>
        <taxon>Nostocoides</taxon>
    </lineage>
</organism>
<keyword evidence="3" id="KW-0346">Stress response</keyword>
<evidence type="ECO:0000256" key="5">
    <source>
        <dbReference type="SAM" id="MobiDB-lite"/>
    </source>
</evidence>
<dbReference type="InterPro" id="IPR013805">
    <property type="entry name" value="GrpE_CC"/>
</dbReference>
<dbReference type="Gene3D" id="2.30.22.10">
    <property type="entry name" value="Head domain of nucleotide exchange factor GrpE"/>
    <property type="match status" value="1"/>
</dbReference>
<reference evidence="7" key="1">
    <citation type="journal article" date="2019" name="Int. J. Syst. Evol. Microbiol.">
        <title>The Global Catalogue of Microorganisms (GCM) 10K type strain sequencing project: providing services to taxonomists for standard genome sequencing and annotation.</title>
        <authorList>
            <consortium name="The Broad Institute Genomics Platform"/>
            <consortium name="The Broad Institute Genome Sequencing Center for Infectious Disease"/>
            <person name="Wu L."/>
            <person name="Ma J."/>
        </authorList>
    </citation>
    <scope>NUCLEOTIDE SEQUENCE [LARGE SCALE GENOMIC DNA]</scope>
    <source>
        <strain evidence="7">JCM 15591</strain>
    </source>
</reference>
<keyword evidence="2 3" id="KW-0143">Chaperone</keyword>
<dbReference type="SUPFAM" id="SSF51064">
    <property type="entry name" value="Head domain of nucleotide exchange factor GrpE"/>
    <property type="match status" value="1"/>
</dbReference>
<proteinExistence type="inferred from homology"/>
<dbReference type="InterPro" id="IPR000740">
    <property type="entry name" value="GrpE"/>
</dbReference>
<dbReference type="HAMAP" id="MF_01151">
    <property type="entry name" value="GrpE"/>
    <property type="match status" value="1"/>
</dbReference>
<dbReference type="CDD" id="cd00446">
    <property type="entry name" value="GrpE"/>
    <property type="match status" value="1"/>
</dbReference>
<evidence type="ECO:0000256" key="1">
    <source>
        <dbReference type="ARBA" id="ARBA00009054"/>
    </source>
</evidence>
<comment type="subcellular location">
    <subcellularLocation>
        <location evidence="3">Cytoplasm</location>
    </subcellularLocation>
</comment>
<dbReference type="InterPro" id="IPR009012">
    <property type="entry name" value="GrpE_head"/>
</dbReference>
<evidence type="ECO:0000313" key="7">
    <source>
        <dbReference type="Proteomes" id="UP001501475"/>
    </source>
</evidence>
<dbReference type="Gene3D" id="3.90.20.20">
    <property type="match status" value="1"/>
</dbReference>
<dbReference type="Proteomes" id="UP001501475">
    <property type="component" value="Unassembled WGS sequence"/>
</dbReference>
<dbReference type="RefSeq" id="WP_344067181.1">
    <property type="nucleotide sequence ID" value="NZ_BAAAPN010000057.1"/>
</dbReference>
<dbReference type="EMBL" id="BAAAPN010000057">
    <property type="protein sequence ID" value="GAA1766269.1"/>
    <property type="molecule type" value="Genomic_DNA"/>
</dbReference>
<dbReference type="Pfam" id="PF01025">
    <property type="entry name" value="GrpE"/>
    <property type="match status" value="1"/>
</dbReference>
<accession>A0ABP4X2Z0</accession>
<comment type="subunit">
    <text evidence="3">Homodimer.</text>
</comment>
<comment type="function">
    <text evidence="3">Participates actively in the response to hyperosmotic and heat shock by preventing the aggregation of stress-denatured proteins, in association with DnaK and GrpE. It is the nucleotide exchange factor for DnaK and may function as a thermosensor. Unfolded proteins bind initially to DnaJ; upon interaction with the DnaJ-bound protein, DnaK hydrolyzes its bound ATP, resulting in the formation of a stable complex. GrpE releases ADP from DnaK; ATP binding to DnaK triggers the release of the substrate protein, thus completing the reaction cycle. Several rounds of ATP-dependent interactions between DnaJ, DnaK and GrpE are required for fully efficient folding.</text>
</comment>
<name>A0ABP4X2Z0_9MICO</name>
<dbReference type="SUPFAM" id="SSF58014">
    <property type="entry name" value="Coiled-coil domain of nucleotide exchange factor GrpE"/>
    <property type="match status" value="1"/>
</dbReference>
<evidence type="ECO:0000256" key="4">
    <source>
        <dbReference type="RuleBase" id="RU004478"/>
    </source>
</evidence>
<keyword evidence="7" id="KW-1185">Reference proteome</keyword>
<comment type="caution">
    <text evidence="6">The sequence shown here is derived from an EMBL/GenBank/DDBJ whole genome shotgun (WGS) entry which is preliminary data.</text>
</comment>
<dbReference type="PRINTS" id="PR00773">
    <property type="entry name" value="GRPEPROTEIN"/>
</dbReference>